<name>A0ACB9LLH8_9MYRT</name>
<dbReference type="EMBL" id="CM042890">
    <property type="protein sequence ID" value="KAI4312210.1"/>
    <property type="molecule type" value="Genomic_DNA"/>
</dbReference>
<comment type="caution">
    <text evidence="1">The sequence shown here is derived from an EMBL/GenBank/DDBJ whole genome shotgun (WGS) entry which is preliminary data.</text>
</comment>
<proteinExistence type="predicted"/>
<gene>
    <name evidence="1" type="ORF">MLD38_037047</name>
</gene>
<protein>
    <submittedName>
        <fullName evidence="1">Uncharacterized protein</fullName>
    </submittedName>
</protein>
<reference evidence="2" key="1">
    <citation type="journal article" date="2023" name="Front. Plant Sci.">
        <title>Chromosomal-level genome assembly of Melastoma candidum provides insights into trichome evolution.</title>
        <authorList>
            <person name="Zhong Y."/>
            <person name="Wu W."/>
            <person name="Sun C."/>
            <person name="Zou P."/>
            <person name="Liu Y."/>
            <person name="Dai S."/>
            <person name="Zhou R."/>
        </authorList>
    </citation>
    <scope>NUCLEOTIDE SEQUENCE [LARGE SCALE GENOMIC DNA]</scope>
</reference>
<organism evidence="1 2">
    <name type="scientific">Melastoma candidum</name>
    <dbReference type="NCBI Taxonomy" id="119954"/>
    <lineage>
        <taxon>Eukaryota</taxon>
        <taxon>Viridiplantae</taxon>
        <taxon>Streptophyta</taxon>
        <taxon>Embryophyta</taxon>
        <taxon>Tracheophyta</taxon>
        <taxon>Spermatophyta</taxon>
        <taxon>Magnoliopsida</taxon>
        <taxon>eudicotyledons</taxon>
        <taxon>Gunneridae</taxon>
        <taxon>Pentapetalae</taxon>
        <taxon>rosids</taxon>
        <taxon>malvids</taxon>
        <taxon>Myrtales</taxon>
        <taxon>Melastomataceae</taxon>
        <taxon>Melastomatoideae</taxon>
        <taxon>Melastomateae</taxon>
        <taxon>Melastoma</taxon>
    </lineage>
</organism>
<dbReference type="Proteomes" id="UP001057402">
    <property type="component" value="Chromosome 11"/>
</dbReference>
<evidence type="ECO:0000313" key="2">
    <source>
        <dbReference type="Proteomes" id="UP001057402"/>
    </source>
</evidence>
<sequence length="310" mass="34210">MAKFFPAFLFLLSLCVSTHVQARESQFFNKFSANAGVKDAKTETVTTQEPVFAEKQAQETPAFVAQGKNGYGLYGHETGELPGGDVATTASFADEPYYNKGQNYNGFYGKDAYANDEELARDTKAMLQGSSYTTAAETEDNGFDNVAETSLNGNHFPAEQQRFTNARLQGSSYTTGGSTSVNGRNNYYTGGNRYTVNGGQNVQKQGMSDTRFLENGKYFYAIDNEEKYNPNRYAESRNAEFNTQGYLPNSNGNNYDYSNRNTNNANSYNGNYNPDNFAAENAKAMAGGYDPVKNQYVFRASGNTQAEFNP</sequence>
<accession>A0ACB9LLH8</accession>
<keyword evidence="2" id="KW-1185">Reference proteome</keyword>
<evidence type="ECO:0000313" key="1">
    <source>
        <dbReference type="EMBL" id="KAI4312210.1"/>
    </source>
</evidence>